<keyword evidence="1" id="KW-0732">Signal</keyword>
<dbReference type="AlphaFoldDB" id="A0A420IKK3"/>
<evidence type="ECO:0000313" key="2">
    <source>
        <dbReference type="EMBL" id="RKF75080.1"/>
    </source>
</evidence>
<evidence type="ECO:0000313" key="3">
    <source>
        <dbReference type="Proteomes" id="UP000285405"/>
    </source>
</evidence>
<proteinExistence type="predicted"/>
<evidence type="ECO:0000256" key="1">
    <source>
        <dbReference type="SAM" id="SignalP"/>
    </source>
</evidence>
<feature type="signal peptide" evidence="1">
    <location>
        <begin position="1"/>
        <end position="16"/>
    </location>
</feature>
<dbReference type="Proteomes" id="UP000285405">
    <property type="component" value="Unassembled WGS sequence"/>
</dbReference>
<accession>A0A420IKK3</accession>
<name>A0A420IKK3_9PEZI</name>
<sequence>MLFFLALSVILSITLLQVVPVATNELASNFEPGFDCGVDFISDAEITNVLIISKMAHPKFPSPNPYYGPHFRGERLLMYPVMTHKRPEKIKSEIAKYFVVYQNPGHVLGVFALTQYNEHGPCNRNVFTPHTPPAPDPTDSLLHMNVAITGFQCGLDAIENELILSKLLFTTRWRIRKSDRYVPFPKPIPGLEGPNLMWLLTYTDDPNSRERREARNPIYLITDKFGSFVRVSFKLLNGKHARCNVKTIPNTGFPTLRTNHPGNILMGYLCDVFFDDDYLSSWANAAREPLQLISAYRGPEYLGPKIGYAFVWPIYPSKPIAMQARNTRYGLVLSENCKVLRVLKYSRKNGYRNCLRQGIEMNQEPEKSDFICDNNKVANEYLRESAKIACQDIPTPKPYPKIYRGPRFDVVGPYLISQEIIELSS</sequence>
<feature type="chain" id="PRO_5019527488" evidence="1">
    <location>
        <begin position="17"/>
        <end position="425"/>
    </location>
</feature>
<protein>
    <submittedName>
        <fullName evidence="2">Putative ribonuclease f1</fullName>
    </submittedName>
</protein>
<organism evidence="2 3">
    <name type="scientific">Golovinomyces cichoracearum</name>
    <dbReference type="NCBI Taxonomy" id="62708"/>
    <lineage>
        <taxon>Eukaryota</taxon>
        <taxon>Fungi</taxon>
        <taxon>Dikarya</taxon>
        <taxon>Ascomycota</taxon>
        <taxon>Pezizomycotina</taxon>
        <taxon>Leotiomycetes</taxon>
        <taxon>Erysiphales</taxon>
        <taxon>Erysiphaceae</taxon>
        <taxon>Golovinomyces</taxon>
    </lineage>
</organism>
<dbReference type="EMBL" id="MCBR01008113">
    <property type="protein sequence ID" value="RKF75080.1"/>
    <property type="molecule type" value="Genomic_DNA"/>
</dbReference>
<comment type="caution">
    <text evidence="2">The sequence shown here is derived from an EMBL/GenBank/DDBJ whole genome shotgun (WGS) entry which is preliminary data.</text>
</comment>
<reference evidence="2 3" key="1">
    <citation type="journal article" date="2018" name="BMC Genomics">
        <title>Comparative genome analyses reveal sequence features reflecting distinct modes of host-adaptation between dicot and monocot powdery mildew.</title>
        <authorList>
            <person name="Wu Y."/>
            <person name="Ma X."/>
            <person name="Pan Z."/>
            <person name="Kale S.D."/>
            <person name="Song Y."/>
            <person name="King H."/>
            <person name="Zhang Q."/>
            <person name="Presley C."/>
            <person name="Deng X."/>
            <person name="Wei C.I."/>
            <person name="Xiao S."/>
        </authorList>
    </citation>
    <scope>NUCLEOTIDE SEQUENCE [LARGE SCALE GENOMIC DNA]</scope>
    <source>
        <strain evidence="2">UCSC1</strain>
    </source>
</reference>
<gene>
    <name evidence="2" type="ORF">GcC1_081027</name>
</gene>